<dbReference type="Pfam" id="PF05545">
    <property type="entry name" value="FixQ"/>
    <property type="match status" value="1"/>
</dbReference>
<sequence length="63" mass="7659">MDIAMILSLQKIIYLIVTIILCVFLYSYIIYMYRIEKKGEKNYEKYARLALDDSMEDEIIERR</sequence>
<keyword evidence="1" id="KW-1133">Transmembrane helix</keyword>
<dbReference type="OrthoDB" id="5334837at2"/>
<dbReference type="RefSeq" id="WP_066340333.1">
    <property type="nucleotide sequence ID" value="NZ_CP016503.1"/>
</dbReference>
<dbReference type="NCBIfam" id="TIGR02736">
    <property type="entry name" value="cbb3_Q_epsi"/>
    <property type="match status" value="1"/>
</dbReference>
<proteinExistence type="predicted"/>
<feature type="transmembrane region" description="Helical" evidence="1">
    <location>
        <begin position="12"/>
        <end position="33"/>
    </location>
</feature>
<name>A0A1B1U5S3_9HELI</name>
<evidence type="ECO:0000313" key="3">
    <source>
        <dbReference type="Proteomes" id="UP000092884"/>
    </source>
</evidence>
<evidence type="ECO:0000256" key="1">
    <source>
        <dbReference type="SAM" id="Phobius"/>
    </source>
</evidence>
<gene>
    <name evidence="2" type="ORF">BBW65_04505</name>
</gene>
<reference evidence="3" key="1">
    <citation type="submission" date="2016-07" db="EMBL/GenBank/DDBJ databases">
        <authorList>
            <person name="Florea S."/>
            <person name="Webb J.S."/>
            <person name="Jaromczyk J."/>
            <person name="Schardl C.L."/>
        </authorList>
    </citation>
    <scope>NUCLEOTIDE SEQUENCE [LARGE SCALE GENOMIC DNA]</scope>
    <source>
        <strain evidence="3">MIT 01-6242</strain>
    </source>
</reference>
<keyword evidence="3" id="KW-1185">Reference proteome</keyword>
<protein>
    <submittedName>
        <fullName evidence="2">Cytochrome c oxidase, cbb3-type, CcoQ subunit</fullName>
    </submittedName>
</protein>
<dbReference type="STRING" id="222136.BBW65_04505"/>
<dbReference type="InterPro" id="IPR008621">
    <property type="entry name" value="Cbb3-typ_cyt_oxidase_comp"/>
</dbReference>
<accession>A0A1B1U5S3</accession>
<dbReference type="EMBL" id="CP016503">
    <property type="protein sequence ID" value="ANV98106.1"/>
    <property type="molecule type" value="Genomic_DNA"/>
</dbReference>
<organism evidence="2 3">
    <name type="scientific">Helicobacter enhydrae</name>
    <dbReference type="NCBI Taxonomy" id="222136"/>
    <lineage>
        <taxon>Bacteria</taxon>
        <taxon>Pseudomonadati</taxon>
        <taxon>Campylobacterota</taxon>
        <taxon>Epsilonproteobacteria</taxon>
        <taxon>Campylobacterales</taxon>
        <taxon>Helicobacteraceae</taxon>
        <taxon>Helicobacter</taxon>
    </lineage>
</organism>
<dbReference type="KEGG" id="het:BBW65_04505"/>
<dbReference type="AlphaFoldDB" id="A0A1B1U5S3"/>
<dbReference type="InterPro" id="IPR014107">
    <property type="entry name" value="Cyt_c_oxidase_cbb3_CcoQ"/>
</dbReference>
<dbReference type="Proteomes" id="UP000092884">
    <property type="component" value="Chromosome"/>
</dbReference>
<keyword evidence="1" id="KW-0472">Membrane</keyword>
<evidence type="ECO:0000313" key="2">
    <source>
        <dbReference type="EMBL" id="ANV98106.1"/>
    </source>
</evidence>
<keyword evidence="1" id="KW-0812">Transmembrane</keyword>